<evidence type="ECO:0000256" key="9">
    <source>
        <dbReference type="RuleBase" id="RU361145"/>
    </source>
</evidence>
<feature type="binding site" evidence="8">
    <location>
        <position position="127"/>
    </location>
    <ligand>
        <name>Fe cation</name>
        <dbReference type="ChEBI" id="CHEBI:24875"/>
        <label>1</label>
    </ligand>
</feature>
<dbReference type="EMBL" id="SLUI01000002">
    <property type="protein sequence ID" value="TCL39232.1"/>
    <property type="molecule type" value="Genomic_DNA"/>
</dbReference>
<dbReference type="InterPro" id="IPR009040">
    <property type="entry name" value="Ferritin-like_diiron"/>
</dbReference>
<keyword evidence="12" id="KW-1185">Reference proteome</keyword>
<evidence type="ECO:0000256" key="5">
    <source>
        <dbReference type="ARBA" id="ARBA00023002"/>
    </source>
</evidence>
<proteinExistence type="inferred from homology"/>
<comment type="caution">
    <text evidence="11">The sequence shown here is derived from an EMBL/GenBank/DDBJ whole genome shotgun (WGS) entry which is preliminary data.</text>
</comment>
<keyword evidence="6 8" id="KW-0408">Iron</keyword>
<evidence type="ECO:0000256" key="3">
    <source>
        <dbReference type="ARBA" id="ARBA00022434"/>
    </source>
</evidence>
<keyword evidence="5" id="KW-0560">Oxidoreductase</keyword>
<dbReference type="GO" id="GO:0008199">
    <property type="term" value="F:ferric iron binding"/>
    <property type="evidence" value="ECO:0007669"/>
    <property type="project" value="InterPro"/>
</dbReference>
<dbReference type="InterPro" id="IPR009078">
    <property type="entry name" value="Ferritin-like_SF"/>
</dbReference>
<sequence length="161" mass="18514">MINQKVEQAINNQIQIELYSSYLYLAMSVYSEGQNLKGFANWLRKQHLEEQGHAMKLVDYLVERGGTVKLQALEAPPVEFGNPVSVFEQVLKHEQHVTASIDKLYEIAIAEKDYASQIFLQWFISEQVEEEASATEILEKLKLIGDKNSGIFYFDKELAKR</sequence>
<evidence type="ECO:0000313" key="12">
    <source>
        <dbReference type="Proteomes" id="UP000295063"/>
    </source>
</evidence>
<feature type="binding site" evidence="8">
    <location>
        <position position="17"/>
    </location>
    <ligand>
        <name>Fe cation</name>
        <dbReference type="ChEBI" id="CHEBI:24875"/>
        <label>1</label>
    </ligand>
</feature>
<dbReference type="Pfam" id="PF00210">
    <property type="entry name" value="Ferritin"/>
    <property type="match status" value="1"/>
</dbReference>
<dbReference type="InterPro" id="IPR001519">
    <property type="entry name" value="Ferritin"/>
</dbReference>
<dbReference type="InterPro" id="IPR041719">
    <property type="entry name" value="Ferritin_prok"/>
</dbReference>
<dbReference type="OrthoDB" id="9801481at2"/>
<evidence type="ECO:0000256" key="4">
    <source>
        <dbReference type="ARBA" id="ARBA00022723"/>
    </source>
</evidence>
<dbReference type="Proteomes" id="UP000295063">
    <property type="component" value="Unassembled WGS sequence"/>
</dbReference>
<dbReference type="GO" id="GO:0005829">
    <property type="term" value="C:cytosol"/>
    <property type="evidence" value="ECO:0007669"/>
    <property type="project" value="TreeGrafter"/>
</dbReference>
<dbReference type="GO" id="GO:0006879">
    <property type="term" value="P:intracellular iron ion homeostasis"/>
    <property type="evidence" value="ECO:0007669"/>
    <property type="project" value="UniProtKB-KW"/>
</dbReference>
<evidence type="ECO:0000256" key="2">
    <source>
        <dbReference type="ARBA" id="ARBA00006950"/>
    </source>
</evidence>
<dbReference type="GO" id="GO:0008198">
    <property type="term" value="F:ferrous iron binding"/>
    <property type="evidence" value="ECO:0007669"/>
    <property type="project" value="TreeGrafter"/>
</dbReference>
<feature type="binding site" evidence="8">
    <location>
        <position position="50"/>
    </location>
    <ligand>
        <name>Fe cation</name>
        <dbReference type="ChEBI" id="CHEBI:24875"/>
        <label>1</label>
    </ligand>
</feature>
<evidence type="ECO:0000256" key="1">
    <source>
        <dbReference type="ARBA" id="ARBA00002485"/>
    </source>
</evidence>
<evidence type="ECO:0000259" key="10">
    <source>
        <dbReference type="PROSITE" id="PS50905"/>
    </source>
</evidence>
<dbReference type="PANTHER" id="PTHR11431:SF127">
    <property type="entry name" value="BACTERIAL NON-HEME FERRITIN"/>
    <property type="match status" value="1"/>
</dbReference>
<name>A0A4R1QAP2_9FIRM</name>
<dbReference type="GO" id="GO:0004322">
    <property type="term" value="F:ferroxidase activity"/>
    <property type="evidence" value="ECO:0007669"/>
    <property type="project" value="TreeGrafter"/>
</dbReference>
<dbReference type="GO" id="GO:0006826">
    <property type="term" value="P:iron ion transport"/>
    <property type="evidence" value="ECO:0007669"/>
    <property type="project" value="InterPro"/>
</dbReference>
<keyword evidence="3 9" id="KW-0409">Iron storage</keyword>
<dbReference type="PROSITE" id="PS50905">
    <property type="entry name" value="FERRITIN_LIKE"/>
    <property type="match status" value="1"/>
</dbReference>
<comment type="subcellular location">
    <subcellularLocation>
        <location evidence="9">Cytoplasm</location>
    </subcellularLocation>
</comment>
<gene>
    <name evidence="11" type="ORF">EV210_102142</name>
</gene>
<feature type="domain" description="Ferritin-like diiron" evidence="10">
    <location>
        <begin position="1"/>
        <end position="145"/>
    </location>
</feature>
<feature type="binding site" evidence="8">
    <location>
        <position position="94"/>
    </location>
    <ligand>
        <name>Fe cation</name>
        <dbReference type="ChEBI" id="CHEBI:24875"/>
        <label>1</label>
    </ligand>
</feature>
<comment type="similarity">
    <text evidence="2 9">Belongs to the ferritin family. Prokaryotic subfamily.</text>
</comment>
<accession>A0A4R1QAP2</accession>
<dbReference type="FunFam" id="1.20.1260.10:FF:000001">
    <property type="entry name" value="Non-heme ferritin"/>
    <property type="match status" value="1"/>
</dbReference>
<reference evidence="11 12" key="1">
    <citation type="submission" date="2019-03" db="EMBL/GenBank/DDBJ databases">
        <title>Genomic Encyclopedia of Type Strains, Phase IV (KMG-IV): sequencing the most valuable type-strain genomes for metagenomic binning, comparative biology and taxonomic classification.</title>
        <authorList>
            <person name="Goeker M."/>
        </authorList>
    </citation>
    <scope>NUCLEOTIDE SEQUENCE [LARGE SCALE GENOMIC DNA]</scope>
    <source>
        <strain evidence="11 12">DSM 15969</strain>
    </source>
</reference>
<evidence type="ECO:0000256" key="7">
    <source>
        <dbReference type="ARBA" id="ARBA00048035"/>
    </source>
</evidence>
<evidence type="ECO:0000313" key="11">
    <source>
        <dbReference type="EMBL" id="TCL39232.1"/>
    </source>
</evidence>
<feature type="binding site" evidence="8">
    <location>
        <position position="53"/>
    </location>
    <ligand>
        <name>Fe cation</name>
        <dbReference type="ChEBI" id="CHEBI:24875"/>
        <label>1</label>
    </ligand>
</feature>
<dbReference type="RefSeq" id="WP_132075427.1">
    <property type="nucleotide sequence ID" value="NZ_DALYTA010000003.1"/>
</dbReference>
<dbReference type="Gene3D" id="1.20.1260.10">
    <property type="match status" value="1"/>
</dbReference>
<dbReference type="PANTHER" id="PTHR11431">
    <property type="entry name" value="FERRITIN"/>
    <property type="match status" value="1"/>
</dbReference>
<comment type="catalytic activity">
    <reaction evidence="7 9">
        <text>4 Fe(2+) + O2 + 6 H2O = 4 iron(III) oxide-hydroxide + 12 H(+)</text>
        <dbReference type="Rhea" id="RHEA:11972"/>
        <dbReference type="ChEBI" id="CHEBI:15377"/>
        <dbReference type="ChEBI" id="CHEBI:15378"/>
        <dbReference type="ChEBI" id="CHEBI:15379"/>
        <dbReference type="ChEBI" id="CHEBI:29033"/>
        <dbReference type="ChEBI" id="CHEBI:78619"/>
        <dbReference type="EC" id="1.16.3.2"/>
    </reaction>
</comment>
<protein>
    <recommendedName>
        <fullName evidence="9">Ferritin</fullName>
        <ecNumber evidence="9">1.16.3.2</ecNumber>
    </recommendedName>
</protein>
<organism evidence="11 12">
    <name type="scientific">Anaerospora hongkongensis</name>
    <dbReference type="NCBI Taxonomy" id="244830"/>
    <lineage>
        <taxon>Bacteria</taxon>
        <taxon>Bacillati</taxon>
        <taxon>Bacillota</taxon>
        <taxon>Negativicutes</taxon>
        <taxon>Selenomonadales</taxon>
        <taxon>Sporomusaceae</taxon>
        <taxon>Anaerospora</taxon>
    </lineage>
</organism>
<keyword evidence="9" id="KW-0963">Cytoplasm</keyword>
<dbReference type="InterPro" id="IPR008331">
    <property type="entry name" value="Ferritin_DPS_dom"/>
</dbReference>
<dbReference type="GO" id="GO:0042802">
    <property type="term" value="F:identical protein binding"/>
    <property type="evidence" value="ECO:0007669"/>
    <property type="project" value="UniProtKB-ARBA"/>
</dbReference>
<evidence type="ECO:0000256" key="6">
    <source>
        <dbReference type="ARBA" id="ARBA00023004"/>
    </source>
</evidence>
<keyword evidence="4 8" id="KW-0479">Metal-binding</keyword>
<dbReference type="SUPFAM" id="SSF47240">
    <property type="entry name" value="Ferritin-like"/>
    <property type="match status" value="1"/>
</dbReference>
<comment type="function">
    <text evidence="1 9">Iron-storage protein.</text>
</comment>
<dbReference type="EC" id="1.16.3.2" evidence="9"/>
<evidence type="ECO:0000256" key="8">
    <source>
        <dbReference type="PIRSR" id="PIRSR601519-1"/>
    </source>
</evidence>
<dbReference type="AlphaFoldDB" id="A0A4R1QAP2"/>
<dbReference type="CDD" id="cd01055">
    <property type="entry name" value="Nonheme_Ferritin"/>
    <property type="match status" value="1"/>
</dbReference>
<dbReference type="InterPro" id="IPR012347">
    <property type="entry name" value="Ferritin-like"/>
</dbReference>